<protein>
    <recommendedName>
        <fullName evidence="4">Aldehyde dehydrogenase family protein</fullName>
    </recommendedName>
</protein>
<name>A0A318LNR5_9PSEU</name>
<evidence type="ECO:0000256" key="1">
    <source>
        <dbReference type="ARBA" id="ARBA00023002"/>
    </source>
</evidence>
<dbReference type="SUPFAM" id="SSF53720">
    <property type="entry name" value="ALDH-like"/>
    <property type="match status" value="1"/>
</dbReference>
<dbReference type="AlphaFoldDB" id="A0A318LNR5"/>
<dbReference type="GO" id="GO:0016491">
    <property type="term" value="F:oxidoreductase activity"/>
    <property type="evidence" value="ECO:0007669"/>
    <property type="project" value="UniProtKB-KW"/>
</dbReference>
<comment type="caution">
    <text evidence="2">The sequence shown here is derived from an EMBL/GenBank/DDBJ whole genome shotgun (WGS) entry which is preliminary data.</text>
</comment>
<gene>
    <name evidence="2" type="ORF">BA062_23240</name>
</gene>
<evidence type="ECO:0008006" key="4">
    <source>
        <dbReference type="Google" id="ProtNLM"/>
    </source>
</evidence>
<evidence type="ECO:0000313" key="3">
    <source>
        <dbReference type="Proteomes" id="UP000247892"/>
    </source>
</evidence>
<sequence length="222" mass="23145">MTLTAEPGAGEAEAVAPEAFDGGRPLPFWGGLFRPEGVPELDAADAARAVRASLNEHRTWAFAPLTERKVRVLASLDALTEHRDLLASLPGMDSGLDECLDETLRCVEQIDGLVAGREPLRGPVSNLADRGCPAPALVYAMFVQALVGNAVVVKAPEETGHALALVTALAARHGVPFTLVHGGGPMVDAALTRPDVVGCVSYPDGTRRGLSLVGAVTRRAAT</sequence>
<keyword evidence="1" id="KW-0560">Oxidoreductase</keyword>
<reference evidence="2 3" key="1">
    <citation type="submission" date="2016-07" db="EMBL/GenBank/DDBJ databases">
        <title>Draft genome sequence of Prauserella sp. YIM 121212, isolated from alkaline soil.</title>
        <authorList>
            <person name="Ruckert C."/>
            <person name="Albersmeier A."/>
            <person name="Jiang C.-L."/>
            <person name="Jiang Y."/>
            <person name="Kalinowski J."/>
            <person name="Schneider O."/>
            <person name="Winkler A."/>
            <person name="Zotchev S.B."/>
        </authorList>
    </citation>
    <scope>NUCLEOTIDE SEQUENCE [LARGE SCALE GENOMIC DNA]</scope>
    <source>
        <strain evidence="2 3">YIM 121212</strain>
    </source>
</reference>
<dbReference type="EMBL" id="MASU01000009">
    <property type="protein sequence ID" value="PXY28756.1"/>
    <property type="molecule type" value="Genomic_DNA"/>
</dbReference>
<dbReference type="RefSeq" id="WP_110340247.1">
    <property type="nucleotide sequence ID" value="NZ_JBHVKT010000005.1"/>
</dbReference>
<evidence type="ECO:0000313" key="2">
    <source>
        <dbReference type="EMBL" id="PXY28756.1"/>
    </source>
</evidence>
<dbReference type="Proteomes" id="UP000247892">
    <property type="component" value="Unassembled WGS sequence"/>
</dbReference>
<dbReference type="OrthoDB" id="9762913at2"/>
<accession>A0A318LNR5</accession>
<keyword evidence="3" id="KW-1185">Reference proteome</keyword>
<organism evidence="2 3">
    <name type="scientific">Prauserella flavalba</name>
    <dbReference type="NCBI Taxonomy" id="1477506"/>
    <lineage>
        <taxon>Bacteria</taxon>
        <taxon>Bacillati</taxon>
        <taxon>Actinomycetota</taxon>
        <taxon>Actinomycetes</taxon>
        <taxon>Pseudonocardiales</taxon>
        <taxon>Pseudonocardiaceae</taxon>
        <taxon>Prauserella</taxon>
    </lineage>
</organism>
<dbReference type="InterPro" id="IPR016162">
    <property type="entry name" value="Ald_DH_N"/>
</dbReference>
<proteinExistence type="predicted"/>
<dbReference type="Gene3D" id="3.40.605.10">
    <property type="entry name" value="Aldehyde Dehydrogenase, Chain A, domain 1"/>
    <property type="match status" value="2"/>
</dbReference>
<dbReference type="InterPro" id="IPR016161">
    <property type="entry name" value="Ald_DH/histidinol_DH"/>
</dbReference>